<evidence type="ECO:0000313" key="2">
    <source>
        <dbReference type="EMBL" id="MCT7313304.1"/>
    </source>
</evidence>
<name>A0ABT2LDP1_9RALS</name>
<dbReference type="InterPro" id="IPR013783">
    <property type="entry name" value="Ig-like_fold"/>
</dbReference>
<keyword evidence="3" id="KW-1185">Reference proteome</keyword>
<dbReference type="Pfam" id="PF01833">
    <property type="entry name" value="TIG"/>
    <property type="match status" value="2"/>
</dbReference>
<dbReference type="Proteomes" id="UP001164420">
    <property type="component" value="Unassembled WGS sequence"/>
</dbReference>
<dbReference type="Gene3D" id="2.60.120.380">
    <property type="match status" value="4"/>
</dbReference>
<dbReference type="Pfam" id="PF05593">
    <property type="entry name" value="RHS_repeat"/>
    <property type="match status" value="1"/>
</dbReference>
<feature type="domain" description="IPT/TIG" evidence="1">
    <location>
        <begin position="168"/>
        <end position="238"/>
    </location>
</feature>
<proteinExistence type="predicted"/>
<comment type="caution">
    <text evidence="2">The sequence shown here is derived from an EMBL/GenBank/DDBJ whole genome shotgun (WGS) entry which is preliminary data.</text>
</comment>
<dbReference type="InterPro" id="IPR002909">
    <property type="entry name" value="IPT_dom"/>
</dbReference>
<evidence type="ECO:0000259" key="1">
    <source>
        <dbReference type="Pfam" id="PF01833"/>
    </source>
</evidence>
<feature type="domain" description="IPT/TIG" evidence="1">
    <location>
        <begin position="85"/>
        <end position="161"/>
    </location>
</feature>
<dbReference type="InterPro" id="IPR014756">
    <property type="entry name" value="Ig_E-set"/>
</dbReference>
<gene>
    <name evidence="2" type="ORF">N5J06_20205</name>
</gene>
<dbReference type="NCBIfam" id="TIGR01643">
    <property type="entry name" value="YD_repeat_2x"/>
    <property type="match status" value="1"/>
</dbReference>
<dbReference type="InterPro" id="IPR006530">
    <property type="entry name" value="YD"/>
</dbReference>
<organism evidence="2 3">
    <name type="scientific">Ralstonia mojiangensis</name>
    <dbReference type="NCBI Taxonomy" id="2953895"/>
    <lineage>
        <taxon>Bacteria</taxon>
        <taxon>Pseudomonadati</taxon>
        <taxon>Pseudomonadota</taxon>
        <taxon>Betaproteobacteria</taxon>
        <taxon>Burkholderiales</taxon>
        <taxon>Burkholderiaceae</taxon>
        <taxon>Ralstonia</taxon>
    </lineage>
</organism>
<evidence type="ECO:0000313" key="3">
    <source>
        <dbReference type="Proteomes" id="UP001164420"/>
    </source>
</evidence>
<reference evidence="2 3" key="1">
    <citation type="journal article" date="2023" name="Front. Microbiol.">
        <title>Ralstonia chuxiongensis sp. nov., Ralstonia mojiangensis sp. nov., and Ralstonia soli sp. nov., isolated from tobacco fields, are three novel species in the family Burkholderiaceae.</title>
        <authorList>
            <person name="Lu C.H."/>
            <person name="Zhang Y.Y."/>
            <person name="Jiang N."/>
            <person name="Chen W."/>
            <person name="Shao X."/>
            <person name="Zhao Z.M."/>
            <person name="Lu W.L."/>
            <person name="Hu X."/>
            <person name="Xi Y.X."/>
            <person name="Zou S.Y."/>
            <person name="Wei Q.J."/>
            <person name="Lin Z.L."/>
            <person name="Gong L."/>
            <person name="Gai X.T."/>
            <person name="Zhang L.Q."/>
            <person name="Li J.Y."/>
            <person name="Jin Y."/>
            <person name="Xia Z.Y."/>
        </authorList>
    </citation>
    <scope>NUCLEOTIDE SEQUENCE [LARGE SCALE GENOMIC DNA]</scope>
    <source>
        <strain evidence="2 3">22TCJT01-1</strain>
    </source>
</reference>
<accession>A0ABT2LDP1</accession>
<protein>
    <submittedName>
        <fullName evidence="2">IPT/TIG domain-containing protein</fullName>
    </submittedName>
</protein>
<sequence>MLSRGVASVARWLSRFGSATRRAVVVAFAGLVLVQSASGGTYNFSYDELGRLTGVSDGAGNTAVYAYDAVGNITSVSRGNAAVSILGFTPSTASVGTSVTISGTGFSATANQDTVQFNGATAVVSSASANQLVVQVPTGASTGPITVTSPNGSATSSTPFTVTQSLAPTISGFSPAIGVVGTTVTVSGTNFRATASENSLQFNTRSATVAAATATTLSAAVPASSTSGQLSIGTPYGQAISSQDFFVVPPPRAVADVAVTGRMTIGSSQTVSFPTSGKIGLIVFDGAAGQRLNFLVTASSLGFCSSGSIQLLKPDGASLGSTNNICSGTLLEPVVVLPSTGTYTLVITPSSIDNGSVTFALNSVPADLTGTIAIDGSPVTLTTTSAGQNGNLTFSGTAGQRVSVQVTQGMSAYYLSILSPDGTDLYPSPVQGGTAFIGPVALPVTGTYTIALKHSGANTGSTTFLLYNVPPDATGTIAIDGAASTLTTTAPGQNGSLTFTGTAGQTVSLKVTQGMPAYYLGILNPDGTNLYPSAMQSGTAFIGPLTLPASGTYTVVLGHYGTNTGSTTFALSTVVTDVSATIAIDGPSVTLTTTSQGQNGSLTFSGTAGQKVSLNITQGMSLYYLGMKNPDGTNLYPVTMQGGSAFVDPMVLPATGTYTITLGHYGSYTGSTTFTLYSVPADTTGAIVAGGGSVTLTTTVPGQNGSLTFNGTAGQKVSLNINPAMSRYWLGIKNPDATNLYPSTFQYGTIFIEPMVLPATGTYAITLGHNGSYTGSTTFTLYNVPADATGTIMVGGPSVTLTTTVPGQNASLTFNGTAGQKISLNISQAMNIYSLTIQNPDGTSLYPSTRQYGTAIIGSLTLPADGTYTINLGHYDIYTGSTTFALIAQ</sequence>
<dbReference type="SUPFAM" id="SSF81296">
    <property type="entry name" value="E set domains"/>
    <property type="match status" value="2"/>
</dbReference>
<dbReference type="InterPro" id="IPR031325">
    <property type="entry name" value="RHS_repeat"/>
</dbReference>
<dbReference type="EMBL" id="JAOCQI010000003">
    <property type="protein sequence ID" value="MCT7313304.1"/>
    <property type="molecule type" value="Genomic_DNA"/>
</dbReference>
<dbReference type="Gene3D" id="2.60.40.10">
    <property type="entry name" value="Immunoglobulins"/>
    <property type="match status" value="2"/>
</dbReference>